<dbReference type="EMBL" id="JBJUIK010000004">
    <property type="protein sequence ID" value="KAL3531541.1"/>
    <property type="molecule type" value="Genomic_DNA"/>
</dbReference>
<dbReference type="Proteomes" id="UP001630127">
    <property type="component" value="Unassembled WGS sequence"/>
</dbReference>
<keyword evidence="1" id="KW-0812">Transmembrane</keyword>
<comment type="caution">
    <text evidence="2">The sequence shown here is derived from an EMBL/GenBank/DDBJ whole genome shotgun (WGS) entry which is preliminary data.</text>
</comment>
<evidence type="ECO:0000313" key="3">
    <source>
        <dbReference type="Proteomes" id="UP001630127"/>
    </source>
</evidence>
<evidence type="ECO:0000256" key="1">
    <source>
        <dbReference type="SAM" id="Phobius"/>
    </source>
</evidence>
<protein>
    <submittedName>
        <fullName evidence="2">Uncharacterized protein</fullName>
    </submittedName>
</protein>
<keyword evidence="3" id="KW-1185">Reference proteome</keyword>
<gene>
    <name evidence="2" type="ORF">ACH5RR_010863</name>
</gene>
<reference evidence="2 3" key="1">
    <citation type="submission" date="2024-11" db="EMBL/GenBank/DDBJ databases">
        <title>A near-complete genome assembly of Cinchona calisaya.</title>
        <authorList>
            <person name="Lian D.C."/>
            <person name="Zhao X.W."/>
            <person name="Wei L."/>
        </authorList>
    </citation>
    <scope>NUCLEOTIDE SEQUENCE [LARGE SCALE GENOMIC DNA]</scope>
    <source>
        <tissue evidence="2">Nenye</tissue>
    </source>
</reference>
<feature type="transmembrane region" description="Helical" evidence="1">
    <location>
        <begin position="40"/>
        <end position="63"/>
    </location>
</feature>
<keyword evidence="1" id="KW-0472">Membrane</keyword>
<organism evidence="2 3">
    <name type="scientific">Cinchona calisaya</name>
    <dbReference type="NCBI Taxonomy" id="153742"/>
    <lineage>
        <taxon>Eukaryota</taxon>
        <taxon>Viridiplantae</taxon>
        <taxon>Streptophyta</taxon>
        <taxon>Embryophyta</taxon>
        <taxon>Tracheophyta</taxon>
        <taxon>Spermatophyta</taxon>
        <taxon>Magnoliopsida</taxon>
        <taxon>eudicotyledons</taxon>
        <taxon>Gunneridae</taxon>
        <taxon>Pentapetalae</taxon>
        <taxon>asterids</taxon>
        <taxon>lamiids</taxon>
        <taxon>Gentianales</taxon>
        <taxon>Rubiaceae</taxon>
        <taxon>Cinchonoideae</taxon>
        <taxon>Cinchoneae</taxon>
        <taxon>Cinchona</taxon>
    </lineage>
</organism>
<proteinExistence type="predicted"/>
<evidence type="ECO:0000313" key="2">
    <source>
        <dbReference type="EMBL" id="KAL3531541.1"/>
    </source>
</evidence>
<keyword evidence="1" id="KW-1133">Transmembrane helix</keyword>
<name>A0ABD3AK33_9GENT</name>
<sequence length="126" mass="13241">MLHLTAPLSAVPLAEASPQLPSTPSAVIPSNNGNHSSLILVIAIGSGILIIAIISILVICHCVSHRGKKRASITEPVKTRTVDAVPIARSLPHPHPSNIRFLAYEDLKEGKDNFEPASLLGEGGFG</sequence>
<accession>A0ABD3AK33</accession>
<dbReference type="AlphaFoldDB" id="A0ABD3AK33"/>